<dbReference type="GO" id="GO:0008448">
    <property type="term" value="F:N-acetylglucosamine-6-phosphate deacetylase activity"/>
    <property type="evidence" value="ECO:0007669"/>
    <property type="project" value="TreeGrafter"/>
</dbReference>
<proteinExistence type="inferred from homology"/>
<gene>
    <name evidence="4" type="ORF">D1012_21985</name>
</gene>
<dbReference type="PANTHER" id="PTHR11113">
    <property type="entry name" value="N-ACETYLGLUCOSAMINE-6-PHOSPHATE DEACETYLASE"/>
    <property type="match status" value="1"/>
</dbReference>
<dbReference type="Pfam" id="PF01979">
    <property type="entry name" value="Amidohydro_1"/>
    <property type="match status" value="1"/>
</dbReference>
<keyword evidence="2 4" id="KW-0378">Hydrolase</keyword>
<name>A0A411YWH3_9RHOB</name>
<sequence length="120" mass="12975">MLDAGVAIEQITFTSDAQGSLPAFNEFGEFTGLRIGRVNSLFGEVRDAVQTEGVPLHEALQTITSNPARVLKLKQKGRLQEGLDADLVMLNEDLSIDSVIANGQVMVREGEAVIKGTFEE</sequence>
<protein>
    <submittedName>
        <fullName evidence="4">Beta-aspartyl-peptidase</fullName>
        <ecNumber evidence="4">3.4.19.5</ecNumber>
    </submittedName>
</protein>
<dbReference type="Gene3D" id="3.20.20.140">
    <property type="entry name" value="Metal-dependent hydrolases"/>
    <property type="match status" value="1"/>
</dbReference>
<evidence type="ECO:0000259" key="3">
    <source>
        <dbReference type="Pfam" id="PF01979"/>
    </source>
</evidence>
<dbReference type="SUPFAM" id="SSF51338">
    <property type="entry name" value="Composite domain of metallo-dependent hydrolases"/>
    <property type="match status" value="1"/>
</dbReference>
<comment type="caution">
    <text evidence="4">The sequence shown here is derived from an EMBL/GenBank/DDBJ whole genome shotgun (WGS) entry which is preliminary data.</text>
</comment>
<comment type="similarity">
    <text evidence="1">Belongs to the metallo-dependent hydrolases superfamily. NagA family.</text>
</comment>
<accession>A0A411YWH3</accession>
<evidence type="ECO:0000313" key="5">
    <source>
        <dbReference type="Proteomes" id="UP000284547"/>
    </source>
</evidence>
<dbReference type="InterPro" id="IPR011059">
    <property type="entry name" value="Metal-dep_hydrolase_composite"/>
</dbReference>
<dbReference type="Proteomes" id="UP000284547">
    <property type="component" value="Unassembled WGS sequence"/>
</dbReference>
<dbReference type="AlphaFoldDB" id="A0A411YWH3"/>
<dbReference type="EMBL" id="QWEY01000046">
    <property type="protein sequence ID" value="RGP35085.1"/>
    <property type="molecule type" value="Genomic_DNA"/>
</dbReference>
<dbReference type="SUPFAM" id="SSF51556">
    <property type="entry name" value="Metallo-dependent hydrolases"/>
    <property type="match status" value="1"/>
</dbReference>
<evidence type="ECO:0000313" key="4">
    <source>
        <dbReference type="EMBL" id="RGP35085.1"/>
    </source>
</evidence>
<organism evidence="4 5">
    <name type="scientific">Pseudotabrizicola alkalilacus</name>
    <dbReference type="NCBI Taxonomy" id="2305252"/>
    <lineage>
        <taxon>Bacteria</taxon>
        <taxon>Pseudomonadati</taxon>
        <taxon>Pseudomonadota</taxon>
        <taxon>Alphaproteobacteria</taxon>
        <taxon>Rhodobacterales</taxon>
        <taxon>Paracoccaceae</taxon>
        <taxon>Pseudotabrizicola</taxon>
    </lineage>
</organism>
<evidence type="ECO:0000256" key="1">
    <source>
        <dbReference type="ARBA" id="ARBA00010716"/>
    </source>
</evidence>
<feature type="domain" description="Amidohydrolase-related" evidence="3">
    <location>
        <begin position="2"/>
        <end position="105"/>
    </location>
</feature>
<dbReference type="OrthoDB" id="9815027at2"/>
<reference evidence="4 5" key="1">
    <citation type="submission" date="2018-08" db="EMBL/GenBank/DDBJ databases">
        <title>Flavobacterium tibetense sp. nov., isolated from a wetland YonghuCo on Tibetan Plateau.</title>
        <authorList>
            <person name="Phurbu D."/>
            <person name="Lu H."/>
            <person name="Xing P."/>
        </authorList>
    </citation>
    <scope>NUCLEOTIDE SEQUENCE [LARGE SCALE GENOMIC DNA]</scope>
    <source>
        <strain evidence="4 5">DJC</strain>
    </source>
</reference>
<feature type="non-terminal residue" evidence="4">
    <location>
        <position position="1"/>
    </location>
</feature>
<dbReference type="InterPro" id="IPR032466">
    <property type="entry name" value="Metal_Hydrolase"/>
</dbReference>
<dbReference type="PANTHER" id="PTHR11113:SF14">
    <property type="entry name" value="N-ACETYLGLUCOSAMINE-6-PHOSPHATE DEACETYLASE"/>
    <property type="match status" value="1"/>
</dbReference>
<dbReference type="EC" id="3.4.19.5" evidence="4"/>
<dbReference type="GO" id="GO:0006046">
    <property type="term" value="P:N-acetylglucosamine catabolic process"/>
    <property type="evidence" value="ECO:0007669"/>
    <property type="project" value="TreeGrafter"/>
</dbReference>
<dbReference type="InterPro" id="IPR006680">
    <property type="entry name" value="Amidohydro-rel"/>
</dbReference>
<keyword evidence="5" id="KW-1185">Reference proteome</keyword>
<dbReference type="GO" id="GO:0008798">
    <property type="term" value="F:beta-aspartyl-peptidase activity"/>
    <property type="evidence" value="ECO:0007669"/>
    <property type="project" value="UniProtKB-EC"/>
</dbReference>
<evidence type="ECO:0000256" key="2">
    <source>
        <dbReference type="ARBA" id="ARBA00022801"/>
    </source>
</evidence>